<reference evidence="3" key="1">
    <citation type="journal article" date="2019" name="Int. J. Syst. Evol. Microbiol.">
        <title>The Global Catalogue of Microorganisms (GCM) 10K type strain sequencing project: providing services to taxonomists for standard genome sequencing and annotation.</title>
        <authorList>
            <consortium name="The Broad Institute Genomics Platform"/>
            <consortium name="The Broad Institute Genome Sequencing Center for Infectious Disease"/>
            <person name="Wu L."/>
            <person name="Ma J."/>
        </authorList>
    </citation>
    <scope>NUCLEOTIDE SEQUENCE [LARGE SCALE GENOMIC DNA]</scope>
    <source>
        <strain evidence="3">JCM 18720</strain>
    </source>
</reference>
<accession>A0ABP9S0T7</accession>
<dbReference type="Pfam" id="PF12728">
    <property type="entry name" value="HTH_17"/>
    <property type="match status" value="1"/>
</dbReference>
<dbReference type="RefSeq" id="WP_425557052.1">
    <property type="nucleotide sequence ID" value="NZ_BAABLF010000006.1"/>
</dbReference>
<evidence type="ECO:0000313" key="3">
    <source>
        <dbReference type="Proteomes" id="UP001501600"/>
    </source>
</evidence>
<name>A0ABP9S0T7_9GAMM</name>
<gene>
    <name evidence="2" type="ORF">GCM10025772_12040</name>
</gene>
<protein>
    <recommendedName>
        <fullName evidence="1">Helix-turn-helix domain-containing protein</fullName>
    </recommendedName>
</protein>
<evidence type="ECO:0000259" key="1">
    <source>
        <dbReference type="Pfam" id="PF12728"/>
    </source>
</evidence>
<dbReference type="NCBIfam" id="TIGR01764">
    <property type="entry name" value="excise"/>
    <property type="match status" value="1"/>
</dbReference>
<proteinExistence type="predicted"/>
<dbReference type="InterPro" id="IPR010093">
    <property type="entry name" value="SinI_DNA-bd"/>
</dbReference>
<feature type="domain" description="Helix-turn-helix" evidence="1">
    <location>
        <begin position="19"/>
        <end position="67"/>
    </location>
</feature>
<organism evidence="2 3">
    <name type="scientific">Ferrimonas gelatinilytica</name>
    <dbReference type="NCBI Taxonomy" id="1255257"/>
    <lineage>
        <taxon>Bacteria</taxon>
        <taxon>Pseudomonadati</taxon>
        <taxon>Pseudomonadota</taxon>
        <taxon>Gammaproteobacteria</taxon>
        <taxon>Alteromonadales</taxon>
        <taxon>Ferrimonadaceae</taxon>
        <taxon>Ferrimonas</taxon>
    </lineage>
</organism>
<sequence length="70" mass="7799">MAPRRCTESSLGSNKACHLSVAQLADEWSCNPATISRLVERGELKAFRLGRVLRIPRTSVDAYVQRQAVQ</sequence>
<dbReference type="InterPro" id="IPR041657">
    <property type="entry name" value="HTH_17"/>
</dbReference>
<evidence type="ECO:0000313" key="2">
    <source>
        <dbReference type="EMBL" id="GAA5189501.1"/>
    </source>
</evidence>
<comment type="caution">
    <text evidence="2">The sequence shown here is derived from an EMBL/GenBank/DDBJ whole genome shotgun (WGS) entry which is preliminary data.</text>
</comment>
<keyword evidence="3" id="KW-1185">Reference proteome</keyword>
<dbReference type="EMBL" id="BAABLF010000006">
    <property type="protein sequence ID" value="GAA5189501.1"/>
    <property type="molecule type" value="Genomic_DNA"/>
</dbReference>
<dbReference type="Proteomes" id="UP001501600">
    <property type="component" value="Unassembled WGS sequence"/>
</dbReference>